<evidence type="ECO:0000256" key="2">
    <source>
        <dbReference type="SAM" id="Phobius"/>
    </source>
</evidence>
<dbReference type="Proteomes" id="UP001044222">
    <property type="component" value="Chromosome 14"/>
</dbReference>
<feature type="disulfide bond" evidence="1">
    <location>
        <begin position="83"/>
        <end position="101"/>
    </location>
</feature>
<dbReference type="PANTHER" id="PTHR47139:SF4">
    <property type="entry name" value="TUMOR NECROSIS FACTOR RECEPTOR SUPERFAMILY MEMBER 9 ISOFORM X1-RELATED"/>
    <property type="match status" value="1"/>
</dbReference>
<evidence type="ECO:0000313" key="5">
    <source>
        <dbReference type="EMBL" id="KAG5835486.1"/>
    </source>
</evidence>
<dbReference type="AlphaFoldDB" id="A0A9D3LR79"/>
<reference evidence="5" key="1">
    <citation type="submission" date="2021-01" db="EMBL/GenBank/DDBJ databases">
        <title>A chromosome-scale assembly of European eel, Anguilla anguilla.</title>
        <authorList>
            <person name="Henkel C."/>
            <person name="Jong-Raadsen S.A."/>
            <person name="Dufour S."/>
            <person name="Weltzien F.-A."/>
            <person name="Palstra A.P."/>
            <person name="Pelster B."/>
            <person name="Spaink H.P."/>
            <person name="Van Den Thillart G.E."/>
            <person name="Jansen H."/>
            <person name="Zahm M."/>
            <person name="Klopp C."/>
            <person name="Cedric C."/>
            <person name="Louis A."/>
            <person name="Berthelot C."/>
            <person name="Parey E."/>
            <person name="Roest Crollius H."/>
            <person name="Montfort J."/>
            <person name="Robinson-Rechavi M."/>
            <person name="Bucao C."/>
            <person name="Bouchez O."/>
            <person name="Gislard M."/>
            <person name="Lluch J."/>
            <person name="Milhes M."/>
            <person name="Lampietro C."/>
            <person name="Lopez Roques C."/>
            <person name="Donnadieu C."/>
            <person name="Braasch I."/>
            <person name="Desvignes T."/>
            <person name="Postlethwait J."/>
            <person name="Bobe J."/>
            <person name="Guiguen Y."/>
            <person name="Dirks R."/>
        </authorList>
    </citation>
    <scope>NUCLEOTIDE SEQUENCE</scope>
    <source>
        <strain evidence="5">Tag_6206</strain>
        <tissue evidence="5">Liver</tissue>
    </source>
</reference>
<keyword evidence="2" id="KW-0812">Transmembrane</keyword>
<dbReference type="PROSITE" id="PS50050">
    <property type="entry name" value="TNFR_NGFR_2"/>
    <property type="match status" value="1"/>
</dbReference>
<dbReference type="Pfam" id="PF00020">
    <property type="entry name" value="TNFR_c6"/>
    <property type="match status" value="2"/>
</dbReference>
<keyword evidence="1" id="KW-1015">Disulfide bond</keyword>
<dbReference type="EMBL" id="JAFIRN010000014">
    <property type="protein sequence ID" value="KAG5835486.1"/>
    <property type="molecule type" value="Genomic_DNA"/>
</dbReference>
<protein>
    <recommendedName>
        <fullName evidence="4">TNFR-Cys domain-containing protein</fullName>
    </recommendedName>
</protein>
<feature type="signal peptide" evidence="3">
    <location>
        <begin position="1"/>
        <end position="20"/>
    </location>
</feature>
<feature type="transmembrane region" description="Helical" evidence="2">
    <location>
        <begin position="189"/>
        <end position="212"/>
    </location>
</feature>
<dbReference type="SMART" id="SM00208">
    <property type="entry name" value="TNFR"/>
    <property type="match status" value="3"/>
</dbReference>
<keyword evidence="2" id="KW-0472">Membrane</keyword>
<name>A0A9D3LR79_ANGAN</name>
<feature type="domain" description="TNFR-Cys" evidence="4">
    <location>
        <begin position="62"/>
        <end position="101"/>
    </location>
</feature>
<dbReference type="PANTHER" id="PTHR47139">
    <property type="entry name" value="TUMOR NECROSIS FACTOR RECEPTOR SUPERFAMILY MEMBER 9"/>
    <property type="match status" value="1"/>
</dbReference>
<accession>A0A9D3LR79</accession>
<comment type="caution">
    <text evidence="1">Lacks conserved residue(s) required for the propagation of feature annotation.</text>
</comment>
<gene>
    <name evidence="5" type="ORF">ANANG_G00244510</name>
</gene>
<dbReference type="Gene3D" id="2.10.50.10">
    <property type="entry name" value="Tumor Necrosis Factor Receptor, subunit A, domain 2"/>
    <property type="match status" value="3"/>
</dbReference>
<feature type="repeat" description="TNFR-Cys" evidence="1">
    <location>
        <begin position="62"/>
        <end position="101"/>
    </location>
</feature>
<sequence>MMVVWGVALLLLGLLERVGGATEGCARWVPSADDGDVCCQLCKPGNHLVRNCGPDPKTLCELCREGTYLSDPGLESCRRCTQCTGVRTETQACTRTSDTVCGCKTGYRCADAMCSSCSQECGAGQQPVANGTCQACPPGTFNHKIHSQCVPWSTRCPQPEQKIVKPGTAVSDIVCDFLPNGGNGRTEGMMVAILVMSPIFLAILAVCILIIWNKKKRMMKKQQKQTITKEPATDTPVTVSMEFRRLVEQESTCCFPQQEQGSSLESVASLESEVKLLTV</sequence>
<organism evidence="5 6">
    <name type="scientific">Anguilla anguilla</name>
    <name type="common">European freshwater eel</name>
    <name type="synonym">Muraena anguilla</name>
    <dbReference type="NCBI Taxonomy" id="7936"/>
    <lineage>
        <taxon>Eukaryota</taxon>
        <taxon>Metazoa</taxon>
        <taxon>Chordata</taxon>
        <taxon>Craniata</taxon>
        <taxon>Vertebrata</taxon>
        <taxon>Euteleostomi</taxon>
        <taxon>Actinopterygii</taxon>
        <taxon>Neopterygii</taxon>
        <taxon>Teleostei</taxon>
        <taxon>Anguilliformes</taxon>
        <taxon>Anguillidae</taxon>
        <taxon>Anguilla</taxon>
    </lineage>
</organism>
<evidence type="ECO:0000259" key="4">
    <source>
        <dbReference type="PROSITE" id="PS50050"/>
    </source>
</evidence>
<evidence type="ECO:0000256" key="1">
    <source>
        <dbReference type="PROSITE-ProRule" id="PRU00206"/>
    </source>
</evidence>
<keyword evidence="3" id="KW-0732">Signal</keyword>
<feature type="chain" id="PRO_5039643867" description="TNFR-Cys domain-containing protein" evidence="3">
    <location>
        <begin position="21"/>
        <end position="279"/>
    </location>
</feature>
<proteinExistence type="predicted"/>
<dbReference type="InterPro" id="IPR001368">
    <property type="entry name" value="TNFR/NGFR_Cys_rich_reg"/>
</dbReference>
<dbReference type="GO" id="GO:0038023">
    <property type="term" value="F:signaling receptor activity"/>
    <property type="evidence" value="ECO:0007669"/>
    <property type="project" value="TreeGrafter"/>
</dbReference>
<keyword evidence="2" id="KW-1133">Transmembrane helix</keyword>
<dbReference type="GO" id="GO:0042127">
    <property type="term" value="P:regulation of cell population proliferation"/>
    <property type="evidence" value="ECO:0007669"/>
    <property type="project" value="TreeGrafter"/>
</dbReference>
<evidence type="ECO:0000313" key="6">
    <source>
        <dbReference type="Proteomes" id="UP001044222"/>
    </source>
</evidence>
<feature type="disulfide bond" evidence="1">
    <location>
        <begin position="80"/>
        <end position="93"/>
    </location>
</feature>
<dbReference type="PROSITE" id="PS00652">
    <property type="entry name" value="TNFR_NGFR_1"/>
    <property type="match status" value="1"/>
</dbReference>
<dbReference type="SUPFAM" id="SSF57586">
    <property type="entry name" value="TNF receptor-like"/>
    <property type="match status" value="2"/>
</dbReference>
<keyword evidence="6" id="KW-1185">Reference proteome</keyword>
<evidence type="ECO:0000256" key="3">
    <source>
        <dbReference type="SAM" id="SignalP"/>
    </source>
</evidence>
<comment type="caution">
    <text evidence="5">The sequence shown here is derived from an EMBL/GenBank/DDBJ whole genome shotgun (WGS) entry which is preliminary data.</text>
</comment>